<proteinExistence type="predicted"/>
<keyword evidence="2" id="KW-1185">Reference proteome</keyword>
<evidence type="ECO:0000313" key="2">
    <source>
        <dbReference type="Proteomes" id="UP001234178"/>
    </source>
</evidence>
<dbReference type="EMBL" id="JAOYFB010000003">
    <property type="protein sequence ID" value="KAK4011220.1"/>
    <property type="molecule type" value="Genomic_DNA"/>
</dbReference>
<evidence type="ECO:0000313" key="1">
    <source>
        <dbReference type="EMBL" id="KAK4011220.1"/>
    </source>
</evidence>
<accession>A0ABQ9ZE75</accession>
<reference evidence="1 2" key="1">
    <citation type="journal article" date="2023" name="Nucleic Acids Res.">
        <title>The hologenome of Daphnia magna reveals possible DNA methylation and microbiome-mediated evolution of the host genome.</title>
        <authorList>
            <person name="Chaturvedi A."/>
            <person name="Li X."/>
            <person name="Dhandapani V."/>
            <person name="Marshall H."/>
            <person name="Kissane S."/>
            <person name="Cuenca-Cambronero M."/>
            <person name="Asole G."/>
            <person name="Calvet F."/>
            <person name="Ruiz-Romero M."/>
            <person name="Marangio P."/>
            <person name="Guigo R."/>
            <person name="Rago D."/>
            <person name="Mirbahai L."/>
            <person name="Eastwood N."/>
            <person name="Colbourne J.K."/>
            <person name="Zhou J."/>
            <person name="Mallon E."/>
            <person name="Orsini L."/>
        </authorList>
    </citation>
    <scope>NUCLEOTIDE SEQUENCE [LARGE SCALE GENOMIC DNA]</scope>
    <source>
        <strain evidence="1">LRV0_1</strain>
    </source>
</reference>
<comment type="caution">
    <text evidence="1">The sequence shown here is derived from an EMBL/GenBank/DDBJ whole genome shotgun (WGS) entry which is preliminary data.</text>
</comment>
<dbReference type="Proteomes" id="UP001234178">
    <property type="component" value="Unassembled WGS sequence"/>
</dbReference>
<sequence>MPLPGSHIFVQDAMIATRGLIPMGVICQTFSSHPLAKSIVSDCFADLTSSVNIFLLRLKIAISKKENNNIHQTFLCNNNKENKYDVTNNFTCPELVPNCE</sequence>
<name>A0ABQ9ZE75_9CRUS</name>
<organism evidence="1 2">
    <name type="scientific">Daphnia magna</name>
    <dbReference type="NCBI Taxonomy" id="35525"/>
    <lineage>
        <taxon>Eukaryota</taxon>
        <taxon>Metazoa</taxon>
        <taxon>Ecdysozoa</taxon>
        <taxon>Arthropoda</taxon>
        <taxon>Crustacea</taxon>
        <taxon>Branchiopoda</taxon>
        <taxon>Diplostraca</taxon>
        <taxon>Cladocera</taxon>
        <taxon>Anomopoda</taxon>
        <taxon>Daphniidae</taxon>
        <taxon>Daphnia</taxon>
    </lineage>
</organism>
<protein>
    <submittedName>
        <fullName evidence="1">Uncharacterized protein</fullName>
    </submittedName>
</protein>
<gene>
    <name evidence="1" type="ORF">OUZ56_020333</name>
</gene>